<dbReference type="EMBL" id="RJSG01000002">
    <property type="protein sequence ID" value="RNL78787.1"/>
    <property type="molecule type" value="Genomic_DNA"/>
</dbReference>
<comment type="caution">
    <text evidence="1">The sequence shown here is derived from an EMBL/GenBank/DDBJ whole genome shotgun (WGS) entry which is preliminary data.</text>
</comment>
<evidence type="ECO:0000313" key="1">
    <source>
        <dbReference type="EMBL" id="RNL78787.1"/>
    </source>
</evidence>
<dbReference type="Pfam" id="PF10604">
    <property type="entry name" value="Polyketide_cyc2"/>
    <property type="match status" value="1"/>
</dbReference>
<dbReference type="CDD" id="cd07812">
    <property type="entry name" value="SRPBCC"/>
    <property type="match status" value="1"/>
</dbReference>
<organism evidence="1 2">
    <name type="scientific">Nocardioides marmorisolisilvae</name>
    <dbReference type="NCBI Taxonomy" id="1542737"/>
    <lineage>
        <taxon>Bacteria</taxon>
        <taxon>Bacillati</taxon>
        <taxon>Actinomycetota</taxon>
        <taxon>Actinomycetes</taxon>
        <taxon>Propionibacteriales</taxon>
        <taxon>Nocardioidaceae</taxon>
        <taxon>Nocardioides</taxon>
    </lineage>
</organism>
<dbReference type="Gene3D" id="3.30.530.20">
    <property type="match status" value="1"/>
</dbReference>
<proteinExistence type="predicted"/>
<dbReference type="OrthoDB" id="4618973at2"/>
<dbReference type="AlphaFoldDB" id="A0A3N0DT18"/>
<evidence type="ECO:0000313" key="2">
    <source>
        <dbReference type="Proteomes" id="UP000277094"/>
    </source>
</evidence>
<dbReference type="InterPro" id="IPR019587">
    <property type="entry name" value="Polyketide_cyclase/dehydratase"/>
</dbReference>
<sequence>MARRLTIADPEGPAMSDAAARELRAETTIAAPPAQVWAALTDLRNMRAWSEELVTMIPLTPGGLKLGQQYLGLNRRKAMIWPSRSVVAQLDAEKALAWDTKTSGARWIYELSPEGTGTKVVHRRPVPKKMTVLSKLFAPVALGGSDGHADELEGHMATTLQRMKATVEG</sequence>
<dbReference type="Proteomes" id="UP000277094">
    <property type="component" value="Unassembled WGS sequence"/>
</dbReference>
<accession>A0A3N0DT18</accession>
<keyword evidence="2" id="KW-1185">Reference proteome</keyword>
<dbReference type="InterPro" id="IPR023393">
    <property type="entry name" value="START-like_dom_sf"/>
</dbReference>
<name>A0A3N0DT18_9ACTN</name>
<dbReference type="SUPFAM" id="SSF55961">
    <property type="entry name" value="Bet v1-like"/>
    <property type="match status" value="1"/>
</dbReference>
<gene>
    <name evidence="1" type="ORF">EFL95_06875</name>
</gene>
<protein>
    <submittedName>
        <fullName evidence="1">SRPBCC family protein</fullName>
    </submittedName>
</protein>
<reference evidence="1 2" key="1">
    <citation type="submission" date="2018-11" db="EMBL/GenBank/DDBJ databases">
        <authorList>
            <person name="Li F."/>
        </authorList>
    </citation>
    <scope>NUCLEOTIDE SEQUENCE [LARGE SCALE GENOMIC DNA]</scope>
    <source>
        <strain evidence="1 2">KIS18-7</strain>
    </source>
</reference>